<name>A0A426TCM9_STRSU</name>
<evidence type="ECO:0000259" key="1">
    <source>
        <dbReference type="PROSITE" id="PS51352"/>
    </source>
</evidence>
<dbReference type="InterPro" id="IPR046698">
    <property type="entry name" value="PedC-like"/>
</dbReference>
<evidence type="ECO:0000313" key="2">
    <source>
        <dbReference type="EMBL" id="RRR52078.1"/>
    </source>
</evidence>
<accession>A0A426TCM9</accession>
<dbReference type="Proteomes" id="UP000274117">
    <property type="component" value="Unassembled WGS sequence"/>
</dbReference>
<comment type="caution">
    <text evidence="2">The sequence shown here is derived from an EMBL/GenBank/DDBJ whole genome shotgun (WGS) entry which is preliminary data.</text>
</comment>
<proteinExistence type="predicted"/>
<dbReference type="Gene3D" id="3.40.30.10">
    <property type="entry name" value="Glutaredoxin"/>
    <property type="match status" value="1"/>
</dbReference>
<dbReference type="PROSITE" id="PS51352">
    <property type="entry name" value="THIOREDOXIN_2"/>
    <property type="match status" value="1"/>
</dbReference>
<dbReference type="EMBL" id="RSDO01000012">
    <property type="protein sequence ID" value="RRR52078.1"/>
    <property type="molecule type" value="Genomic_DNA"/>
</dbReference>
<dbReference type="InterPro" id="IPR036249">
    <property type="entry name" value="Thioredoxin-like_sf"/>
</dbReference>
<feature type="domain" description="Thioredoxin" evidence="1">
    <location>
        <begin position="24"/>
        <end position="151"/>
    </location>
</feature>
<dbReference type="RefSeq" id="WP_105122425.1">
    <property type="nucleotide sequence ID" value="NZ_POIP01000366.1"/>
</dbReference>
<reference evidence="2 3" key="1">
    <citation type="submission" date="2018-11" db="EMBL/GenBank/DDBJ databases">
        <authorList>
            <person name="Stevens M.J."/>
            <person name="Cernela N."/>
            <person name="Spoerry Serrano N."/>
            <person name="Schmitt S."/>
            <person name="Schrenzel J."/>
            <person name="Stephan R."/>
        </authorList>
    </citation>
    <scope>NUCLEOTIDE SEQUENCE [LARGE SCALE GENOMIC DNA]</scope>
    <source>
        <strain evidence="2 3">PP422</strain>
    </source>
</reference>
<dbReference type="SUPFAM" id="SSF52833">
    <property type="entry name" value="Thioredoxin-like"/>
    <property type="match status" value="1"/>
</dbReference>
<evidence type="ECO:0000313" key="3">
    <source>
        <dbReference type="Proteomes" id="UP000274117"/>
    </source>
</evidence>
<organism evidence="2 3">
    <name type="scientific">Streptococcus suis</name>
    <dbReference type="NCBI Taxonomy" id="1307"/>
    <lineage>
        <taxon>Bacteria</taxon>
        <taxon>Bacillati</taxon>
        <taxon>Bacillota</taxon>
        <taxon>Bacilli</taxon>
        <taxon>Lactobacillales</taxon>
        <taxon>Streptococcaceae</taxon>
        <taxon>Streptococcus</taxon>
    </lineage>
</organism>
<dbReference type="Pfam" id="PF20207">
    <property type="entry name" value="DUF6568"/>
    <property type="match status" value="1"/>
</dbReference>
<dbReference type="InterPro" id="IPR013766">
    <property type="entry name" value="Thioredoxin_domain"/>
</dbReference>
<dbReference type="PROSITE" id="PS51354">
    <property type="entry name" value="GLUTAREDOXIN_2"/>
    <property type="match status" value="1"/>
</dbReference>
<dbReference type="AlphaFoldDB" id="A0A426TCM9"/>
<protein>
    <submittedName>
        <fullName evidence="2">Thioredoxin</fullName>
    </submittedName>
</protein>
<sequence length="151" mass="17061">MWRKYLVAVLLAVLGLATIWFFVGQISQPAVAESDYAKAVKDFQEISIEDLEEKLGTDEDFILYIGRETCPYCRAFVPKLHQAAKETEIPVLYIDSEEDPTGKLELFRQASGIKTVPSLTYFKDGKLSAFLQKGSQATEEEITQFLQLLSE</sequence>
<dbReference type="CDD" id="cd02947">
    <property type="entry name" value="TRX_family"/>
    <property type="match status" value="1"/>
</dbReference>
<dbReference type="OrthoDB" id="9792987at2"/>
<gene>
    <name evidence="2" type="ORF">EI998_07430</name>
</gene>
<reference evidence="2 3" key="2">
    <citation type="submission" date="2018-12" db="EMBL/GenBank/DDBJ databases">
        <title>Whole-genome sequences of fifteen clinical Streptococcus suis strains isolated from pigs between 2006 and 2018.</title>
        <authorList>
            <person name="Stevens M.J.A."/>
            <person name="Cernela N."/>
            <person name="Spoerry Serrano N."/>
            <person name="Schmitt S."/>
            <person name="Schrenzel J."/>
            <person name="Stephan R."/>
        </authorList>
    </citation>
    <scope>NUCLEOTIDE SEQUENCE [LARGE SCALE GENOMIC DNA]</scope>
    <source>
        <strain evidence="2 3">PP422</strain>
    </source>
</reference>